<dbReference type="PANTHER" id="PTHR31589:SF2">
    <property type="entry name" value="ASLB (DUF239)-RELATED"/>
    <property type="match status" value="1"/>
</dbReference>
<dbReference type="Pfam" id="PF14365">
    <property type="entry name" value="Neprosin_AP"/>
    <property type="match status" value="1"/>
</dbReference>
<evidence type="ECO:0000256" key="1">
    <source>
        <dbReference type="SAM" id="SignalP"/>
    </source>
</evidence>
<proteinExistence type="predicted"/>
<dbReference type="KEGG" id="dzi:111284469"/>
<name>A0A6P5XLT1_DURZI</name>
<dbReference type="OrthoDB" id="1858978at2759"/>
<evidence type="ECO:0000313" key="3">
    <source>
        <dbReference type="Proteomes" id="UP000515121"/>
    </source>
</evidence>
<protein>
    <submittedName>
        <fullName evidence="4">Uncharacterized protein LOC111284469</fullName>
    </submittedName>
</protein>
<dbReference type="InterPro" id="IPR053168">
    <property type="entry name" value="Glutamic_endopeptidase"/>
</dbReference>
<dbReference type="InterPro" id="IPR025521">
    <property type="entry name" value="Neprosin_propep"/>
</dbReference>
<reference evidence="4" key="1">
    <citation type="submission" date="2025-08" db="UniProtKB">
        <authorList>
            <consortium name="RefSeq"/>
        </authorList>
    </citation>
    <scope>IDENTIFICATION</scope>
    <source>
        <tissue evidence="4">Fruit stalk</tissue>
    </source>
</reference>
<dbReference type="AlphaFoldDB" id="A0A6P5XLT1"/>
<feature type="chain" id="PRO_5028302990" evidence="1">
    <location>
        <begin position="24"/>
        <end position="446"/>
    </location>
</feature>
<organism evidence="3 4">
    <name type="scientific">Durio zibethinus</name>
    <name type="common">Durian</name>
    <dbReference type="NCBI Taxonomy" id="66656"/>
    <lineage>
        <taxon>Eukaryota</taxon>
        <taxon>Viridiplantae</taxon>
        <taxon>Streptophyta</taxon>
        <taxon>Embryophyta</taxon>
        <taxon>Tracheophyta</taxon>
        <taxon>Spermatophyta</taxon>
        <taxon>Magnoliopsida</taxon>
        <taxon>eudicotyledons</taxon>
        <taxon>Gunneridae</taxon>
        <taxon>Pentapetalae</taxon>
        <taxon>rosids</taxon>
        <taxon>malvids</taxon>
        <taxon>Malvales</taxon>
        <taxon>Malvaceae</taxon>
        <taxon>Helicteroideae</taxon>
        <taxon>Durio</taxon>
    </lineage>
</organism>
<evidence type="ECO:0000313" key="4">
    <source>
        <dbReference type="RefSeq" id="XP_022728857.1"/>
    </source>
</evidence>
<dbReference type="Gene3D" id="3.90.1320.10">
    <property type="entry name" value="Outer-capsid protein sigma 3, large lobe"/>
    <property type="match status" value="1"/>
</dbReference>
<keyword evidence="1" id="KW-0732">Signal</keyword>
<dbReference type="InterPro" id="IPR004314">
    <property type="entry name" value="Neprosin"/>
</dbReference>
<feature type="signal peptide" evidence="1">
    <location>
        <begin position="1"/>
        <end position="23"/>
    </location>
</feature>
<dbReference type="PANTHER" id="PTHR31589">
    <property type="entry name" value="PROTEIN, PUTATIVE (DUF239)-RELATED-RELATED"/>
    <property type="match status" value="1"/>
</dbReference>
<keyword evidence="3" id="KW-1185">Reference proteome</keyword>
<sequence>MAKLISSLFMVLVLSYLSNRVDGKVPSKETLENVDRKLKLLNKPAVKSIQSEDGDIIDCVDIHKQPAFDHPALRNHVIQMRPSFDLQEDNLSIKKESSKQVVTQTWQRSGSCPEGTVPIRRMRRQDLLRATSLEQFGRKPPQVFFPSNRTNQGDGSFSYINKTKATLGPNLNRSIRKFYCQLPNAFRVQSLLTTTGTSAFLLTLGYNYIGAKGEINVWNPNVASPDDYSTAQIWMKGGPGDDFESLESGWVVNPKLYGDKRTRFFAYWTTDAYKKTGCFDLTCSGFVQTSRDFALGGAIDSWSSKSGRQYYITVGIYMDPKTSNWWLKYADDITVGYWPAGSLMFYLNHSSTLVQWGGEVYSPNVFKTPHTKTAMGSGEFARGLFGNACYINNVRIVDYSLSLKYPEWVDTWSDEDYCYSAYNYIERYGVYPVIYFGGPGQNHLCP</sequence>
<dbReference type="RefSeq" id="XP_022728857.1">
    <property type="nucleotide sequence ID" value="XM_022873122.1"/>
</dbReference>
<feature type="domain" description="Neprosin PEP catalytic" evidence="2">
    <location>
        <begin position="185"/>
        <end position="446"/>
    </location>
</feature>
<dbReference type="Proteomes" id="UP000515121">
    <property type="component" value="Unplaced"/>
</dbReference>
<dbReference type="Pfam" id="PF03080">
    <property type="entry name" value="Neprosin"/>
    <property type="match status" value="1"/>
</dbReference>
<gene>
    <name evidence="4" type="primary">LOC111284469</name>
</gene>
<dbReference type="PROSITE" id="PS52045">
    <property type="entry name" value="NEPROSIN_PEP_CD"/>
    <property type="match status" value="1"/>
</dbReference>
<dbReference type="GeneID" id="111284469"/>
<accession>A0A6P5XLT1</accession>
<evidence type="ECO:0000259" key="2">
    <source>
        <dbReference type="PROSITE" id="PS52045"/>
    </source>
</evidence>